<evidence type="ECO:0000259" key="2">
    <source>
        <dbReference type="Pfam" id="PF00188"/>
    </source>
</evidence>
<organism evidence="3 4">
    <name type="scientific">Smittium megazygosporum</name>
    <dbReference type="NCBI Taxonomy" id="133381"/>
    <lineage>
        <taxon>Eukaryota</taxon>
        <taxon>Fungi</taxon>
        <taxon>Fungi incertae sedis</taxon>
        <taxon>Zoopagomycota</taxon>
        <taxon>Kickxellomycotina</taxon>
        <taxon>Harpellomycetes</taxon>
        <taxon>Harpellales</taxon>
        <taxon>Legeriomycetaceae</taxon>
        <taxon>Smittium</taxon>
    </lineage>
</organism>
<name>A0A2T9ZHW7_9FUNG</name>
<dbReference type="SUPFAM" id="SSF55797">
    <property type="entry name" value="PR-1-like"/>
    <property type="match status" value="1"/>
</dbReference>
<dbReference type="InterPro" id="IPR014044">
    <property type="entry name" value="CAP_dom"/>
</dbReference>
<accession>A0A2T9ZHW7</accession>
<dbReference type="EMBL" id="MBFS01000152">
    <property type="protein sequence ID" value="PVV04185.1"/>
    <property type="molecule type" value="Genomic_DNA"/>
</dbReference>
<dbReference type="PANTHER" id="PTHR31157">
    <property type="entry name" value="SCP DOMAIN-CONTAINING PROTEIN"/>
    <property type="match status" value="1"/>
</dbReference>
<evidence type="ECO:0000313" key="4">
    <source>
        <dbReference type="Proteomes" id="UP000245609"/>
    </source>
</evidence>
<reference evidence="3 4" key="1">
    <citation type="journal article" date="2018" name="MBio">
        <title>Comparative Genomics Reveals the Core Gene Toolbox for the Fungus-Insect Symbiosis.</title>
        <authorList>
            <person name="Wang Y."/>
            <person name="Stata M."/>
            <person name="Wang W."/>
            <person name="Stajich J.E."/>
            <person name="White M.M."/>
            <person name="Moncalvo J.M."/>
        </authorList>
    </citation>
    <scope>NUCLEOTIDE SEQUENCE [LARGE SCALE GENOMIC DNA]</scope>
    <source>
        <strain evidence="3 4">SC-DP-2</strain>
    </source>
</reference>
<feature type="compositionally biased region" description="Basic and acidic residues" evidence="1">
    <location>
        <begin position="62"/>
        <end position="81"/>
    </location>
</feature>
<dbReference type="STRING" id="133381.A0A2T9ZHW7"/>
<dbReference type="Pfam" id="PF00188">
    <property type="entry name" value="CAP"/>
    <property type="match status" value="1"/>
</dbReference>
<dbReference type="CDD" id="cd05379">
    <property type="entry name" value="CAP_bacterial"/>
    <property type="match status" value="1"/>
</dbReference>
<keyword evidence="4" id="KW-1185">Reference proteome</keyword>
<dbReference type="Gene3D" id="3.40.33.10">
    <property type="entry name" value="CAP"/>
    <property type="match status" value="1"/>
</dbReference>
<dbReference type="OrthoDB" id="568194at2759"/>
<evidence type="ECO:0000313" key="3">
    <source>
        <dbReference type="EMBL" id="PVV04185.1"/>
    </source>
</evidence>
<proteinExistence type="predicted"/>
<feature type="domain" description="SCP" evidence="2">
    <location>
        <begin position="149"/>
        <end position="249"/>
    </location>
</feature>
<feature type="region of interest" description="Disordered" evidence="1">
    <location>
        <begin position="1"/>
        <end position="81"/>
    </location>
</feature>
<gene>
    <name evidence="3" type="ORF">BB560_001320</name>
</gene>
<dbReference type="Proteomes" id="UP000245609">
    <property type="component" value="Unassembled WGS sequence"/>
</dbReference>
<protein>
    <recommendedName>
        <fullName evidence="2">SCP domain-containing protein</fullName>
    </recommendedName>
</protein>
<dbReference type="PANTHER" id="PTHR31157:SF1">
    <property type="entry name" value="SCP DOMAIN-CONTAINING PROTEIN"/>
    <property type="match status" value="1"/>
</dbReference>
<feature type="compositionally biased region" description="Polar residues" evidence="1">
    <location>
        <begin position="38"/>
        <end position="48"/>
    </location>
</feature>
<sequence length="272" mass="30904">MTRQIDTGTNRLPTPINSIENSQIRQSEKYKGDENDYTSRLSSTVSSTKKLEPDTSPSIDIQDAKRKQFRDKPRSRNENSDTFVERFIKKHKREYDPDGETLHKKNSIEHVAHVGPAAKRGHEDMNTRQDTYLKRAQFSSDINIIVCETNKLRKSKGLNELKVYPVLNDIALRHSQFMEKNKNTTHWDPNGTLGTRLTALKIGWVYSAENVASGFTDPSKVVKAWINSPTHYANLVSNRVTSVGIGRSGVFWTQNFIQFPSSFNPSVSQVSC</sequence>
<feature type="compositionally biased region" description="Polar residues" evidence="1">
    <location>
        <begin position="1"/>
        <end position="25"/>
    </location>
</feature>
<dbReference type="InterPro" id="IPR035940">
    <property type="entry name" value="CAP_sf"/>
</dbReference>
<evidence type="ECO:0000256" key="1">
    <source>
        <dbReference type="SAM" id="MobiDB-lite"/>
    </source>
</evidence>
<comment type="caution">
    <text evidence="3">The sequence shown here is derived from an EMBL/GenBank/DDBJ whole genome shotgun (WGS) entry which is preliminary data.</text>
</comment>
<dbReference type="AlphaFoldDB" id="A0A2T9ZHW7"/>